<dbReference type="InterPro" id="IPR052162">
    <property type="entry name" value="Sensor_kinase/Photoreceptor"/>
</dbReference>
<feature type="domain" description="PAC" evidence="9">
    <location>
        <begin position="212"/>
        <end position="262"/>
    </location>
</feature>
<dbReference type="InterPro" id="IPR000014">
    <property type="entry name" value="PAS"/>
</dbReference>
<dbReference type="PROSITE" id="PS50112">
    <property type="entry name" value="PAS"/>
    <property type="match status" value="2"/>
</dbReference>
<keyword evidence="11" id="KW-1185">Reference proteome</keyword>
<dbReference type="InterPro" id="IPR035965">
    <property type="entry name" value="PAS-like_dom_sf"/>
</dbReference>
<dbReference type="SMART" id="SM00086">
    <property type="entry name" value="PAC"/>
    <property type="match status" value="2"/>
</dbReference>
<comment type="subcellular location">
    <subcellularLocation>
        <location evidence="2">Cell inner membrane</location>
        <topology evidence="2">Multi-pass membrane protein</topology>
    </subcellularLocation>
</comment>
<feature type="domain" description="PAS" evidence="8">
    <location>
        <begin position="14"/>
        <end position="58"/>
    </location>
</feature>
<dbReference type="Proteomes" id="UP000231501">
    <property type="component" value="Unassembled WGS sequence"/>
</dbReference>
<keyword evidence="6 10" id="KW-0418">Kinase</keyword>
<evidence type="ECO:0000259" key="9">
    <source>
        <dbReference type="PROSITE" id="PS50113"/>
    </source>
</evidence>
<dbReference type="PANTHER" id="PTHR43304">
    <property type="entry name" value="PHYTOCHROME-LIKE PROTEIN CPH1"/>
    <property type="match status" value="1"/>
</dbReference>
<dbReference type="EMBL" id="PEOG01000042">
    <property type="protein sequence ID" value="PIM52260.1"/>
    <property type="molecule type" value="Genomic_DNA"/>
</dbReference>
<dbReference type="InterPro" id="IPR004358">
    <property type="entry name" value="Sig_transdc_His_kin-like_C"/>
</dbReference>
<dbReference type="CDD" id="cd00082">
    <property type="entry name" value="HisKA"/>
    <property type="match status" value="1"/>
</dbReference>
<dbReference type="PRINTS" id="PR00344">
    <property type="entry name" value="BCTRLSENSOR"/>
</dbReference>
<dbReference type="Gene3D" id="1.10.287.130">
    <property type="match status" value="1"/>
</dbReference>
<protein>
    <recommendedName>
        <fullName evidence="3">histidine kinase</fullName>
        <ecNumber evidence="3">2.7.13.3</ecNumber>
    </recommendedName>
</protein>
<evidence type="ECO:0000256" key="5">
    <source>
        <dbReference type="ARBA" id="ARBA00022679"/>
    </source>
</evidence>
<dbReference type="InterPro" id="IPR005467">
    <property type="entry name" value="His_kinase_dom"/>
</dbReference>
<evidence type="ECO:0000256" key="6">
    <source>
        <dbReference type="ARBA" id="ARBA00022777"/>
    </source>
</evidence>
<dbReference type="SMART" id="SM00388">
    <property type="entry name" value="HisKA"/>
    <property type="match status" value="1"/>
</dbReference>
<dbReference type="InterPro" id="IPR003594">
    <property type="entry name" value="HATPase_dom"/>
</dbReference>
<dbReference type="InterPro" id="IPR013767">
    <property type="entry name" value="PAS_fold"/>
</dbReference>
<comment type="catalytic activity">
    <reaction evidence="1">
        <text>ATP + protein L-histidine = ADP + protein N-phospho-L-histidine.</text>
        <dbReference type="EC" id="2.7.13.3"/>
    </reaction>
</comment>
<evidence type="ECO:0000256" key="1">
    <source>
        <dbReference type="ARBA" id="ARBA00000085"/>
    </source>
</evidence>
<dbReference type="Pfam" id="PF00512">
    <property type="entry name" value="HisKA"/>
    <property type="match status" value="1"/>
</dbReference>
<dbReference type="FunFam" id="3.30.565.10:FF:000006">
    <property type="entry name" value="Sensor histidine kinase WalK"/>
    <property type="match status" value="1"/>
</dbReference>
<dbReference type="Pfam" id="PF00989">
    <property type="entry name" value="PAS"/>
    <property type="match status" value="2"/>
</dbReference>
<organism evidence="10 11">
    <name type="scientific">Roseateles chitinivorans</name>
    <dbReference type="NCBI Taxonomy" id="2917965"/>
    <lineage>
        <taxon>Bacteria</taxon>
        <taxon>Pseudomonadati</taxon>
        <taxon>Pseudomonadota</taxon>
        <taxon>Betaproteobacteria</taxon>
        <taxon>Burkholderiales</taxon>
        <taxon>Sphaerotilaceae</taxon>
        <taxon>Roseateles</taxon>
    </lineage>
</organism>
<dbReference type="SMART" id="SM00387">
    <property type="entry name" value="HATPase_c"/>
    <property type="match status" value="1"/>
</dbReference>
<dbReference type="GO" id="GO:0005886">
    <property type="term" value="C:plasma membrane"/>
    <property type="evidence" value="ECO:0007669"/>
    <property type="project" value="UniProtKB-SubCell"/>
</dbReference>
<dbReference type="Gene3D" id="3.30.450.20">
    <property type="entry name" value="PAS domain"/>
    <property type="match status" value="2"/>
</dbReference>
<dbReference type="PANTHER" id="PTHR43304:SF1">
    <property type="entry name" value="PAC DOMAIN-CONTAINING PROTEIN"/>
    <property type="match status" value="1"/>
</dbReference>
<name>A0A2G9C750_9BURK</name>
<dbReference type="PROSITE" id="PS50113">
    <property type="entry name" value="PAC"/>
    <property type="match status" value="2"/>
</dbReference>
<comment type="caution">
    <text evidence="10">The sequence shown here is derived from an EMBL/GenBank/DDBJ whole genome shotgun (WGS) entry which is preliminary data.</text>
</comment>
<dbReference type="GO" id="GO:0006355">
    <property type="term" value="P:regulation of DNA-templated transcription"/>
    <property type="evidence" value="ECO:0007669"/>
    <property type="project" value="InterPro"/>
</dbReference>
<dbReference type="SUPFAM" id="SSF47384">
    <property type="entry name" value="Homodimeric domain of signal transducing histidine kinase"/>
    <property type="match status" value="1"/>
</dbReference>
<evidence type="ECO:0000256" key="3">
    <source>
        <dbReference type="ARBA" id="ARBA00012438"/>
    </source>
</evidence>
<dbReference type="OrthoDB" id="9808408at2"/>
<dbReference type="InterPro" id="IPR001610">
    <property type="entry name" value="PAC"/>
</dbReference>
<dbReference type="SUPFAM" id="SSF55785">
    <property type="entry name" value="PYP-like sensor domain (PAS domain)"/>
    <property type="match status" value="2"/>
</dbReference>
<evidence type="ECO:0000259" key="8">
    <source>
        <dbReference type="PROSITE" id="PS50112"/>
    </source>
</evidence>
<gene>
    <name evidence="10" type="ORF">CS062_15745</name>
</gene>
<keyword evidence="4" id="KW-0597">Phosphoprotein</keyword>
<dbReference type="SUPFAM" id="SSF55874">
    <property type="entry name" value="ATPase domain of HSP90 chaperone/DNA topoisomerase II/histidine kinase"/>
    <property type="match status" value="1"/>
</dbReference>
<evidence type="ECO:0000313" key="10">
    <source>
        <dbReference type="EMBL" id="PIM52260.1"/>
    </source>
</evidence>
<evidence type="ECO:0000313" key="11">
    <source>
        <dbReference type="Proteomes" id="UP000231501"/>
    </source>
</evidence>
<evidence type="ECO:0000259" key="7">
    <source>
        <dbReference type="PROSITE" id="PS50109"/>
    </source>
</evidence>
<dbReference type="EC" id="2.7.13.3" evidence="3"/>
<evidence type="ECO:0000256" key="4">
    <source>
        <dbReference type="ARBA" id="ARBA00022553"/>
    </source>
</evidence>
<evidence type="ECO:0000256" key="2">
    <source>
        <dbReference type="ARBA" id="ARBA00004429"/>
    </source>
</evidence>
<dbReference type="NCBIfam" id="TIGR00229">
    <property type="entry name" value="sensory_box"/>
    <property type="match status" value="2"/>
</dbReference>
<feature type="domain" description="Histidine kinase" evidence="7">
    <location>
        <begin position="273"/>
        <end position="486"/>
    </location>
</feature>
<dbReference type="InterPro" id="IPR036890">
    <property type="entry name" value="HATPase_C_sf"/>
</dbReference>
<feature type="domain" description="PAC" evidence="9">
    <location>
        <begin position="91"/>
        <end position="141"/>
    </location>
</feature>
<dbReference type="InterPro" id="IPR000700">
    <property type="entry name" value="PAS-assoc_C"/>
</dbReference>
<proteinExistence type="predicted"/>
<dbReference type="SMART" id="SM00091">
    <property type="entry name" value="PAS"/>
    <property type="match status" value="2"/>
</dbReference>
<dbReference type="GO" id="GO:0000155">
    <property type="term" value="F:phosphorelay sensor kinase activity"/>
    <property type="evidence" value="ECO:0007669"/>
    <property type="project" value="InterPro"/>
</dbReference>
<feature type="domain" description="PAS" evidence="8">
    <location>
        <begin position="135"/>
        <end position="188"/>
    </location>
</feature>
<keyword evidence="5" id="KW-0808">Transferase</keyword>
<sequence length="493" mass="54995">MTHAQGGPVSDNPADDRFRSIVEAIPNAIVLVDRERRIRLVNRKAEELFGYAREDLLGAAVETLIPARFQAGHPRHVDDFFARPETRAMGAGRDLFGRRKNGEEVPIEIGLSPIDTAEGLCTLAAIIDITERKRAQERFELVVEASPSAMIMIDAARRIRLVNRRAEEMFGYARAEFLGQPIEMLVPERYRAGHPGHVATFSGRPEARPMGAGRELFGLRKDGSEMPVEIGLTPIDAPDGHYVVASIIDITERRRSEDELRRSNAELEQFAYVASHDLQEPLRMVANYTELLAQRYAGQIDERADKYIRYASDGARRMQRLVADLLAYSRVGSQGKPLMPVEADQVLQAVTHALQRLLRESGGIVESDPLPRVQADEGQLHQLLQNLIANAIKFRSEAPPRVRISARPQGHRWLFQVSDNGIGIDMQYAQRVFQMFQRLHELGRYEGSGIGLAIAKRIVERHGGTIWIDSVPGQGSTVSFTLPPARTEGALAP</sequence>
<accession>A0A2G9C750</accession>
<reference evidence="10 11" key="1">
    <citation type="submission" date="2017-11" db="EMBL/GenBank/DDBJ databases">
        <title>Draft genome sequence of Mitsuaria sp. HWN-4.</title>
        <authorList>
            <person name="Gundlapally S.R."/>
        </authorList>
    </citation>
    <scope>NUCLEOTIDE SEQUENCE [LARGE SCALE GENOMIC DNA]</scope>
    <source>
        <strain evidence="10 11">HWN-4</strain>
    </source>
</reference>
<dbReference type="CDD" id="cd00130">
    <property type="entry name" value="PAS"/>
    <property type="match status" value="2"/>
</dbReference>
<dbReference type="InterPro" id="IPR003661">
    <property type="entry name" value="HisK_dim/P_dom"/>
</dbReference>
<dbReference type="InterPro" id="IPR036097">
    <property type="entry name" value="HisK_dim/P_sf"/>
</dbReference>
<dbReference type="PROSITE" id="PS50109">
    <property type="entry name" value="HIS_KIN"/>
    <property type="match status" value="1"/>
</dbReference>
<dbReference type="Pfam" id="PF02518">
    <property type="entry name" value="HATPase_c"/>
    <property type="match status" value="1"/>
</dbReference>
<dbReference type="AlphaFoldDB" id="A0A2G9C750"/>
<dbReference type="Gene3D" id="3.30.565.10">
    <property type="entry name" value="Histidine kinase-like ATPase, C-terminal domain"/>
    <property type="match status" value="1"/>
</dbReference>